<sequence length="250" mass="28535">MPGQPPWLAVTTSQPSRVGTLTVDDNSSFHFGRRMYLRLNKIKNRERGIGEGGKQKGHKGEEEETFNWHSKLQLVCFQSLFIHGGCPGITSGIRGLAGHFAGFMAKNNTRMENLEVQVVDLVEQYKALNEGHHELKTHIDGLSHRLEDSVARQVEDSVCRCIEELFKTFTSPKFSDTITPHSTTPQQHTTRNKIDPGPLMPSPSLKRHDTHFTNSSKTPKFDFPKFTGKNPRQWIRKCHKFFLLQPYVRL</sequence>
<accession>A0AAE2CBI7</accession>
<evidence type="ECO:0000313" key="3">
    <source>
        <dbReference type="EMBL" id="KAK4416031.1"/>
    </source>
</evidence>
<evidence type="ECO:0000256" key="1">
    <source>
        <dbReference type="SAM" id="Coils"/>
    </source>
</evidence>
<name>A0AAE2CBI7_9LAMI</name>
<keyword evidence="1" id="KW-0175">Coiled coil</keyword>
<dbReference type="EMBL" id="JACGWO010000011">
    <property type="protein sequence ID" value="KAK4416031.1"/>
    <property type="molecule type" value="Genomic_DNA"/>
</dbReference>
<reference evidence="3" key="1">
    <citation type="submission" date="2020-06" db="EMBL/GenBank/DDBJ databases">
        <authorList>
            <person name="Li T."/>
            <person name="Hu X."/>
            <person name="Zhang T."/>
            <person name="Song X."/>
            <person name="Zhang H."/>
            <person name="Dai N."/>
            <person name="Sheng W."/>
            <person name="Hou X."/>
            <person name="Wei L."/>
        </authorList>
    </citation>
    <scope>NUCLEOTIDE SEQUENCE</scope>
    <source>
        <strain evidence="3">3651</strain>
        <tissue evidence="3">Leaf</tissue>
    </source>
</reference>
<proteinExistence type="predicted"/>
<organism evidence="3 4">
    <name type="scientific">Sesamum alatum</name>
    <dbReference type="NCBI Taxonomy" id="300844"/>
    <lineage>
        <taxon>Eukaryota</taxon>
        <taxon>Viridiplantae</taxon>
        <taxon>Streptophyta</taxon>
        <taxon>Embryophyta</taxon>
        <taxon>Tracheophyta</taxon>
        <taxon>Spermatophyta</taxon>
        <taxon>Magnoliopsida</taxon>
        <taxon>eudicotyledons</taxon>
        <taxon>Gunneridae</taxon>
        <taxon>Pentapetalae</taxon>
        <taxon>asterids</taxon>
        <taxon>lamiids</taxon>
        <taxon>Lamiales</taxon>
        <taxon>Pedaliaceae</taxon>
        <taxon>Sesamum</taxon>
    </lineage>
</organism>
<keyword evidence="4" id="KW-1185">Reference proteome</keyword>
<reference evidence="3" key="2">
    <citation type="journal article" date="2024" name="Plant">
        <title>Genomic evolution and insights into agronomic trait innovations of Sesamum species.</title>
        <authorList>
            <person name="Miao H."/>
            <person name="Wang L."/>
            <person name="Qu L."/>
            <person name="Liu H."/>
            <person name="Sun Y."/>
            <person name="Le M."/>
            <person name="Wang Q."/>
            <person name="Wei S."/>
            <person name="Zheng Y."/>
            <person name="Lin W."/>
            <person name="Duan Y."/>
            <person name="Cao H."/>
            <person name="Xiong S."/>
            <person name="Wang X."/>
            <person name="Wei L."/>
            <person name="Li C."/>
            <person name="Ma Q."/>
            <person name="Ju M."/>
            <person name="Zhao R."/>
            <person name="Li G."/>
            <person name="Mu C."/>
            <person name="Tian Q."/>
            <person name="Mei H."/>
            <person name="Zhang T."/>
            <person name="Gao T."/>
            <person name="Zhang H."/>
        </authorList>
    </citation>
    <scope>NUCLEOTIDE SEQUENCE</scope>
    <source>
        <strain evidence="3">3651</strain>
    </source>
</reference>
<comment type="caution">
    <text evidence="3">The sequence shown here is derived from an EMBL/GenBank/DDBJ whole genome shotgun (WGS) entry which is preliminary data.</text>
</comment>
<gene>
    <name evidence="3" type="ORF">Salat_2710500</name>
</gene>
<feature type="compositionally biased region" description="Low complexity" evidence="2">
    <location>
        <begin position="177"/>
        <end position="189"/>
    </location>
</feature>
<evidence type="ECO:0000256" key="2">
    <source>
        <dbReference type="SAM" id="MobiDB-lite"/>
    </source>
</evidence>
<feature type="coiled-coil region" evidence="1">
    <location>
        <begin position="104"/>
        <end position="131"/>
    </location>
</feature>
<feature type="region of interest" description="Disordered" evidence="2">
    <location>
        <begin position="176"/>
        <end position="199"/>
    </location>
</feature>
<dbReference type="AlphaFoldDB" id="A0AAE2CBI7"/>
<dbReference type="Proteomes" id="UP001293254">
    <property type="component" value="Unassembled WGS sequence"/>
</dbReference>
<protein>
    <submittedName>
        <fullName evidence="3">Uncharacterized protein</fullName>
    </submittedName>
</protein>
<evidence type="ECO:0000313" key="4">
    <source>
        <dbReference type="Proteomes" id="UP001293254"/>
    </source>
</evidence>